<dbReference type="Gene3D" id="3.90.280.10">
    <property type="entry name" value="PEBP-like"/>
    <property type="match status" value="1"/>
</dbReference>
<comment type="similarity">
    <text evidence="1">Belongs to the UPF0098 family.</text>
</comment>
<dbReference type="Pfam" id="PF01161">
    <property type="entry name" value="PBP"/>
    <property type="match status" value="1"/>
</dbReference>
<proteinExistence type="inferred from homology"/>
<gene>
    <name evidence="4" type="ORF">QN062_07750</name>
    <name evidence="3" type="ORF">QN216_01945</name>
    <name evidence="2" type="ORF">QN217_08505</name>
</gene>
<evidence type="ECO:0000313" key="4">
    <source>
        <dbReference type="EMBL" id="XDS50279.1"/>
    </source>
</evidence>
<dbReference type="InterPro" id="IPR036610">
    <property type="entry name" value="PEBP-like_sf"/>
</dbReference>
<dbReference type="EMBL" id="CP129675">
    <property type="protein sequence ID" value="XDS46164.1"/>
    <property type="molecule type" value="Genomic_DNA"/>
</dbReference>
<dbReference type="CDD" id="cd00865">
    <property type="entry name" value="PEBP_bact_arch"/>
    <property type="match status" value="1"/>
</dbReference>
<dbReference type="EMBL" id="CP129683">
    <property type="protein sequence ID" value="XDS50279.1"/>
    <property type="molecule type" value="Genomic_DNA"/>
</dbReference>
<dbReference type="KEGG" id="bfk:QN062_07750"/>
<dbReference type="AlphaFoldDB" id="A0AB39UAZ6"/>
<dbReference type="SUPFAM" id="SSF49777">
    <property type="entry name" value="PEBP-like"/>
    <property type="match status" value="1"/>
</dbReference>
<accession>A0AB39UAZ6</accession>
<evidence type="ECO:0000256" key="1">
    <source>
        <dbReference type="ARBA" id="ARBA00007120"/>
    </source>
</evidence>
<name>A0AB39UAZ6_9BIFI</name>
<organism evidence="2">
    <name type="scientific">Bifidobacterium fermentum</name>
    <dbReference type="NCBI Taxonomy" id="3059035"/>
    <lineage>
        <taxon>Bacteria</taxon>
        <taxon>Bacillati</taxon>
        <taxon>Actinomycetota</taxon>
        <taxon>Actinomycetes</taxon>
        <taxon>Bifidobacteriales</taxon>
        <taxon>Bifidobacteriaceae</taxon>
        <taxon>Bifidobacterium</taxon>
    </lineage>
</organism>
<protein>
    <submittedName>
        <fullName evidence="2">YbhB/YbcL family Raf kinase inhibitor-like protein</fullName>
    </submittedName>
</protein>
<evidence type="ECO:0000313" key="2">
    <source>
        <dbReference type="EMBL" id="XDS46164.1"/>
    </source>
</evidence>
<dbReference type="RefSeq" id="WP_369341252.1">
    <property type="nucleotide sequence ID" value="NZ_CP129675.1"/>
</dbReference>
<dbReference type="GO" id="GO:0004860">
    <property type="term" value="F:protein kinase inhibitor activity"/>
    <property type="evidence" value="ECO:0007669"/>
    <property type="project" value="UniProtKB-KW"/>
</dbReference>
<dbReference type="NCBIfam" id="TIGR00481">
    <property type="entry name" value="YbhB/YbcL family Raf kinase inhibitor-like protein"/>
    <property type="match status" value="1"/>
</dbReference>
<reference evidence="2" key="1">
    <citation type="submission" date="2023-07" db="EMBL/GenBank/DDBJ databases">
        <title>Bifidobacterium aquikefiriaerophilum sp. nov. and Bifidobacterium eccum sp. nov., isolated from water kefir.</title>
        <authorList>
            <person name="Breselge S."/>
            <person name="Bellassi P."/>
            <person name="Barcenilla C."/>
            <person name="Alvarez-Ordonez A."/>
            <person name="Morelli L."/>
            <person name="Cotter P.D."/>
        </authorList>
    </citation>
    <scope>NUCLEOTIDE SEQUENCE</scope>
    <source>
        <strain evidence="4">WK012_4_13</strain>
        <strain evidence="3">WK013_4_14</strain>
        <strain evidence="2">WK048_4_13</strain>
    </source>
</reference>
<dbReference type="InterPro" id="IPR005247">
    <property type="entry name" value="YbhB_YbcL/LppC-like"/>
</dbReference>
<keyword evidence="2" id="KW-0649">Protein kinase inhibitor</keyword>
<evidence type="ECO:0000313" key="3">
    <source>
        <dbReference type="EMBL" id="XDS49055.1"/>
    </source>
</evidence>
<dbReference type="EMBL" id="CP129682">
    <property type="protein sequence ID" value="XDS49055.1"/>
    <property type="molecule type" value="Genomic_DNA"/>
</dbReference>
<sequence length="181" mass="20496">MNIETDFSTIPDRYAKQAPKEFTIDGTPILSFPFTVDDVSEGALYLHWMFVDPDSIPVCGFQWNHWAVANVPIASLKSRKDHAVTVPEDFSRHAELIAPEAMQARNSEASPLLGAKNPKITTGYVGPTPPDRDHEYLLTVWASTEPFRKLSQDFWFNELQREIRNAPKPLEHADIYLTGRA</sequence>
<dbReference type="InterPro" id="IPR008914">
    <property type="entry name" value="PEBP"/>
</dbReference>